<feature type="domain" description="J" evidence="3">
    <location>
        <begin position="36"/>
        <end position="101"/>
    </location>
</feature>
<organism evidence="4 5">
    <name type="scientific">Sphenodon punctatus</name>
    <name type="common">Tuatara</name>
    <name type="synonym">Hatteria punctata</name>
    <dbReference type="NCBI Taxonomy" id="8508"/>
    <lineage>
        <taxon>Eukaryota</taxon>
        <taxon>Metazoa</taxon>
        <taxon>Chordata</taxon>
        <taxon>Craniata</taxon>
        <taxon>Vertebrata</taxon>
        <taxon>Euteleostomi</taxon>
        <taxon>Lepidosauria</taxon>
        <taxon>Sphenodontia</taxon>
        <taxon>Sphenodontidae</taxon>
        <taxon>Sphenodon</taxon>
    </lineage>
</organism>
<keyword evidence="2" id="KW-1133">Transmembrane helix</keyword>
<feature type="region of interest" description="Disordered" evidence="1">
    <location>
        <begin position="100"/>
        <end position="139"/>
    </location>
</feature>
<dbReference type="Proteomes" id="UP000694392">
    <property type="component" value="Unplaced"/>
</dbReference>
<dbReference type="InterPro" id="IPR052763">
    <property type="entry name" value="DnaJ_C4"/>
</dbReference>
<accession>A0A8D0GFB0</accession>
<evidence type="ECO:0000256" key="2">
    <source>
        <dbReference type="SAM" id="Phobius"/>
    </source>
</evidence>
<dbReference type="OMA" id="KHAEFQE"/>
<gene>
    <name evidence="4" type="primary">DNAJC4</name>
</gene>
<dbReference type="AlphaFoldDB" id="A0A8D0GFB0"/>
<proteinExistence type="predicted"/>
<evidence type="ECO:0000259" key="3">
    <source>
        <dbReference type="PROSITE" id="PS50076"/>
    </source>
</evidence>
<dbReference type="InterPro" id="IPR036869">
    <property type="entry name" value="J_dom_sf"/>
</dbReference>
<evidence type="ECO:0000313" key="4">
    <source>
        <dbReference type="Ensembl" id="ENSSPUP00000007474.1"/>
    </source>
</evidence>
<name>A0A8D0GFB0_SPHPU</name>
<dbReference type="CDD" id="cd06257">
    <property type="entry name" value="DnaJ"/>
    <property type="match status" value="1"/>
</dbReference>
<dbReference type="GeneTree" id="ENSGT00510000048574"/>
<feature type="transmembrane region" description="Helical" evidence="2">
    <location>
        <begin position="171"/>
        <end position="190"/>
    </location>
</feature>
<dbReference type="PANTHER" id="PTHR44825:SF1">
    <property type="entry name" value="DNAJ HOMOLOG SUBFAMILY C MEMBER 4"/>
    <property type="match status" value="1"/>
</dbReference>
<reference evidence="4" key="1">
    <citation type="submission" date="2025-08" db="UniProtKB">
        <authorList>
            <consortium name="Ensembl"/>
        </authorList>
    </citation>
    <scope>IDENTIFICATION</scope>
</reference>
<dbReference type="SUPFAM" id="SSF46565">
    <property type="entry name" value="Chaperone J-domain"/>
    <property type="match status" value="1"/>
</dbReference>
<dbReference type="InterPro" id="IPR001623">
    <property type="entry name" value="DnaJ_domain"/>
</dbReference>
<dbReference type="Pfam" id="PF00226">
    <property type="entry name" value="DnaJ"/>
    <property type="match status" value="1"/>
</dbReference>
<dbReference type="PROSITE" id="PS50076">
    <property type="entry name" value="DNAJ_2"/>
    <property type="match status" value="1"/>
</dbReference>
<protein>
    <submittedName>
        <fullName evidence="4">DnaJ heat shock protein family (Hsp40) member C4</fullName>
    </submittedName>
</protein>
<dbReference type="PRINTS" id="PR00625">
    <property type="entry name" value="JDOMAIN"/>
</dbReference>
<dbReference type="PANTHER" id="PTHR44825">
    <property type="match status" value="1"/>
</dbReference>
<dbReference type="Ensembl" id="ENSSPUT00000007963.1">
    <property type="protein sequence ID" value="ENSSPUP00000007474.1"/>
    <property type="gene ID" value="ENSSPUG00000005787.1"/>
</dbReference>
<keyword evidence="5" id="KW-1185">Reference proteome</keyword>
<sequence length="253" mass="29480">MSFSAHYLACRCCLQCRYATHQAFSTSFPKWSAVSDYYDLLGVKKEATMEEVKKAFFDKSKKLHPDSDPSNPSLHSQFVKLNEAYKVLSKESSRQRYDSLRASSRVWPGPSRTASSSPKTGPFRYSNPGPRPNTSSESDERMHYEWEFYPRPAEPYSPAEAKRRHRRNQRLFGYCLLLMLGSMVVHYVAYRKLVEVHNNFMDKKDQHLTSIYNASKEQARVNGIQKQRELLRERHAEFAKQHHVQHSRGSPQK</sequence>
<reference evidence="4" key="2">
    <citation type="submission" date="2025-09" db="UniProtKB">
        <authorList>
            <consortium name="Ensembl"/>
        </authorList>
    </citation>
    <scope>IDENTIFICATION</scope>
</reference>
<dbReference type="SMART" id="SM00271">
    <property type="entry name" value="DnaJ"/>
    <property type="match status" value="1"/>
</dbReference>
<keyword evidence="2" id="KW-0812">Transmembrane</keyword>
<evidence type="ECO:0000256" key="1">
    <source>
        <dbReference type="SAM" id="MobiDB-lite"/>
    </source>
</evidence>
<evidence type="ECO:0000313" key="5">
    <source>
        <dbReference type="Proteomes" id="UP000694392"/>
    </source>
</evidence>
<keyword evidence="2" id="KW-0472">Membrane</keyword>
<dbReference type="Gene3D" id="1.10.287.110">
    <property type="entry name" value="DnaJ domain"/>
    <property type="match status" value="1"/>
</dbReference>